<accession>A0ABU3I8G0</accession>
<gene>
    <name evidence="1" type="ORF">QS713_01150</name>
</gene>
<evidence type="ECO:0000313" key="2">
    <source>
        <dbReference type="Proteomes" id="UP001247542"/>
    </source>
</evidence>
<keyword evidence="2" id="KW-1185">Reference proteome</keyword>
<proteinExistence type="predicted"/>
<dbReference type="RefSeq" id="WP_313271763.1">
    <property type="nucleotide sequence ID" value="NZ_JASXSX010000001.1"/>
</dbReference>
<organism evidence="1 2">
    <name type="scientific">Gleimia hominis</name>
    <dbReference type="NCBI Taxonomy" id="595468"/>
    <lineage>
        <taxon>Bacteria</taxon>
        <taxon>Bacillati</taxon>
        <taxon>Actinomycetota</taxon>
        <taxon>Actinomycetes</taxon>
        <taxon>Actinomycetales</taxon>
        <taxon>Actinomycetaceae</taxon>
        <taxon>Gleimia</taxon>
    </lineage>
</organism>
<comment type="caution">
    <text evidence="1">The sequence shown here is derived from an EMBL/GenBank/DDBJ whole genome shotgun (WGS) entry which is preliminary data.</text>
</comment>
<dbReference type="EMBL" id="JASXSX010000001">
    <property type="protein sequence ID" value="MDT3766675.1"/>
    <property type="molecule type" value="Genomic_DNA"/>
</dbReference>
<sequence>MRFRDLFGTRDARGRRKRFPVNKFRSGKVPEVRNPLIIGGIGASILAASTALKFLRNPDVAADDLARHLAQELEGRHGFVSVSAQVRRGFGKPALAQVTLKVQDMAQHPTGQQAPEALCALLDEVARTVWNWGTPAPISISVQAQVGEHADSEWDLRSAGFSDATARPAELYERYGAPAADPTWRP</sequence>
<protein>
    <recommendedName>
        <fullName evidence="3">DNA polymerase Y-family little finger domain-containing protein</fullName>
    </recommendedName>
</protein>
<reference evidence="1 2" key="1">
    <citation type="submission" date="2023-06" db="EMBL/GenBank/DDBJ databases">
        <title>Draft genome sequence of Gleimia hominis type strain CCUG 57540T.</title>
        <authorList>
            <person name="Salva-Serra F."/>
            <person name="Cardew S."/>
            <person name="Jensie Markopoulos S."/>
            <person name="Ohlen M."/>
            <person name="Inganas E."/>
            <person name="Svensson-Stadler L."/>
            <person name="Moore E.R.B."/>
        </authorList>
    </citation>
    <scope>NUCLEOTIDE SEQUENCE [LARGE SCALE GENOMIC DNA]</scope>
    <source>
        <strain evidence="1 2">CCUG 57540</strain>
    </source>
</reference>
<dbReference type="Proteomes" id="UP001247542">
    <property type="component" value="Unassembled WGS sequence"/>
</dbReference>
<evidence type="ECO:0000313" key="1">
    <source>
        <dbReference type="EMBL" id="MDT3766675.1"/>
    </source>
</evidence>
<evidence type="ECO:0008006" key="3">
    <source>
        <dbReference type="Google" id="ProtNLM"/>
    </source>
</evidence>
<name>A0ABU3I8G0_9ACTO</name>